<keyword evidence="2" id="KW-1185">Reference proteome</keyword>
<reference evidence="1 2" key="1">
    <citation type="submission" date="2020-11" db="EMBL/GenBank/DDBJ databases">
        <authorList>
            <person name="Sun Q."/>
        </authorList>
    </citation>
    <scope>NUCLEOTIDE SEQUENCE [LARGE SCALE GENOMIC DNA]</scope>
    <source>
        <strain evidence="1 2">P8398</strain>
    </source>
</reference>
<dbReference type="EMBL" id="CP065053">
    <property type="protein sequence ID" value="QPI50078.1"/>
    <property type="molecule type" value="Genomic_DNA"/>
</dbReference>
<accession>A0AA48WCX2</accession>
<evidence type="ECO:0000313" key="2">
    <source>
        <dbReference type="Proteomes" id="UP000662888"/>
    </source>
</evidence>
<organism evidence="1 2">
    <name type="scientific">Massilia antarctica</name>
    <dbReference type="NCBI Taxonomy" id="2765360"/>
    <lineage>
        <taxon>Bacteria</taxon>
        <taxon>Pseudomonadati</taxon>
        <taxon>Pseudomonadota</taxon>
        <taxon>Betaproteobacteria</taxon>
        <taxon>Burkholderiales</taxon>
        <taxon>Oxalobacteraceae</taxon>
        <taxon>Telluria group</taxon>
        <taxon>Massilia</taxon>
    </lineage>
</organism>
<sequence length="75" mass="8561">MEIKNTGAPFDTSNWSDPALKVNIKFRFDEHDRMQDLFLEIINVTAYEKKLEGGKWINFRSTLIQSGIAKVSGKA</sequence>
<evidence type="ECO:0000313" key="1">
    <source>
        <dbReference type="EMBL" id="QPI50078.1"/>
    </source>
</evidence>
<dbReference type="Proteomes" id="UP000662888">
    <property type="component" value="Chromosome"/>
</dbReference>
<proteinExistence type="predicted"/>
<name>A0AA48WCX2_9BURK</name>
<protein>
    <submittedName>
        <fullName evidence="1">Uncharacterized protein</fullName>
    </submittedName>
</protein>
<dbReference type="RefSeq" id="WP_206089674.1">
    <property type="nucleotide sequence ID" value="NZ_CP065053.1"/>
</dbReference>
<gene>
    <name evidence="1" type="ORF">IV454_00045</name>
</gene>